<proteinExistence type="predicted"/>
<dbReference type="Gene3D" id="3.40.50.2300">
    <property type="match status" value="1"/>
</dbReference>
<dbReference type="InterPro" id="IPR001789">
    <property type="entry name" value="Sig_transdc_resp-reg_receiver"/>
</dbReference>
<reference evidence="11" key="1">
    <citation type="journal article" date="2019" name="Int. J. Syst. Evol. Microbiol.">
        <title>The Global Catalogue of Microorganisms (GCM) 10K type strain sequencing project: providing services to taxonomists for standard genome sequencing and annotation.</title>
        <authorList>
            <consortium name="The Broad Institute Genomics Platform"/>
            <consortium name="The Broad Institute Genome Sequencing Center for Infectious Disease"/>
            <person name="Wu L."/>
            <person name="Ma J."/>
        </authorList>
    </citation>
    <scope>NUCLEOTIDE SEQUENCE [LARGE SCALE GENOMIC DNA]</scope>
    <source>
        <strain evidence="11">JCM 3366</strain>
    </source>
</reference>
<dbReference type="Proteomes" id="UP001596107">
    <property type="component" value="Unassembled WGS sequence"/>
</dbReference>
<evidence type="ECO:0000256" key="7">
    <source>
        <dbReference type="PROSITE-ProRule" id="PRU01091"/>
    </source>
</evidence>
<evidence type="ECO:0000313" key="10">
    <source>
        <dbReference type="EMBL" id="MFC5583811.1"/>
    </source>
</evidence>
<dbReference type="PROSITE" id="PS51755">
    <property type="entry name" value="OMPR_PHOB"/>
    <property type="match status" value="1"/>
</dbReference>
<evidence type="ECO:0000259" key="9">
    <source>
        <dbReference type="PROSITE" id="PS51755"/>
    </source>
</evidence>
<dbReference type="PANTHER" id="PTHR48111:SF4">
    <property type="entry name" value="DNA-BINDING DUAL TRANSCRIPTIONAL REGULATOR OMPR"/>
    <property type="match status" value="1"/>
</dbReference>
<keyword evidence="1 6" id="KW-0597">Phosphoprotein</keyword>
<dbReference type="PANTHER" id="PTHR48111">
    <property type="entry name" value="REGULATOR OF RPOS"/>
    <property type="match status" value="1"/>
</dbReference>
<feature type="domain" description="Response regulatory" evidence="8">
    <location>
        <begin position="3"/>
        <end position="117"/>
    </location>
</feature>
<evidence type="ECO:0000259" key="8">
    <source>
        <dbReference type="PROSITE" id="PS50110"/>
    </source>
</evidence>
<keyword evidence="4 7" id="KW-0238">DNA-binding</keyword>
<keyword evidence="3" id="KW-0805">Transcription regulation</keyword>
<comment type="caution">
    <text evidence="10">The sequence shown here is derived from an EMBL/GenBank/DDBJ whole genome shotgun (WGS) entry which is preliminary data.</text>
</comment>
<dbReference type="CDD" id="cd00383">
    <property type="entry name" value="trans_reg_C"/>
    <property type="match status" value="1"/>
</dbReference>
<dbReference type="PROSITE" id="PS50110">
    <property type="entry name" value="RESPONSE_REGULATORY"/>
    <property type="match status" value="1"/>
</dbReference>
<organism evidence="10 11">
    <name type="scientific">Nitratireductor kimnyeongensis</name>
    <dbReference type="NCBI Taxonomy" id="430679"/>
    <lineage>
        <taxon>Bacteria</taxon>
        <taxon>Pseudomonadati</taxon>
        <taxon>Pseudomonadota</taxon>
        <taxon>Alphaproteobacteria</taxon>
        <taxon>Hyphomicrobiales</taxon>
        <taxon>Phyllobacteriaceae</taxon>
        <taxon>Nitratireductor</taxon>
    </lineage>
</organism>
<dbReference type="InterPro" id="IPR016032">
    <property type="entry name" value="Sig_transdc_resp-reg_C-effctor"/>
</dbReference>
<evidence type="ECO:0000313" key="11">
    <source>
        <dbReference type="Proteomes" id="UP001596107"/>
    </source>
</evidence>
<accession>A0ABW0T361</accession>
<evidence type="ECO:0000256" key="4">
    <source>
        <dbReference type="ARBA" id="ARBA00023125"/>
    </source>
</evidence>
<dbReference type="CDD" id="cd17574">
    <property type="entry name" value="REC_OmpR"/>
    <property type="match status" value="1"/>
</dbReference>
<dbReference type="Gene3D" id="1.10.10.10">
    <property type="entry name" value="Winged helix-like DNA-binding domain superfamily/Winged helix DNA-binding domain"/>
    <property type="match status" value="1"/>
</dbReference>
<dbReference type="EMBL" id="JBHSNB010000001">
    <property type="protein sequence ID" value="MFC5583811.1"/>
    <property type="molecule type" value="Genomic_DNA"/>
</dbReference>
<evidence type="ECO:0000256" key="6">
    <source>
        <dbReference type="PROSITE-ProRule" id="PRU00169"/>
    </source>
</evidence>
<dbReference type="InterPro" id="IPR001867">
    <property type="entry name" value="OmpR/PhoB-type_DNA-bd"/>
</dbReference>
<keyword evidence="5" id="KW-0804">Transcription</keyword>
<dbReference type="SMART" id="SM00448">
    <property type="entry name" value="REC"/>
    <property type="match status" value="1"/>
</dbReference>
<dbReference type="InterPro" id="IPR036388">
    <property type="entry name" value="WH-like_DNA-bd_sf"/>
</dbReference>
<feature type="DNA-binding region" description="OmpR/PhoB-type" evidence="7">
    <location>
        <begin position="121"/>
        <end position="225"/>
    </location>
</feature>
<evidence type="ECO:0000256" key="3">
    <source>
        <dbReference type="ARBA" id="ARBA00023015"/>
    </source>
</evidence>
<evidence type="ECO:0000256" key="5">
    <source>
        <dbReference type="ARBA" id="ARBA00023163"/>
    </source>
</evidence>
<keyword evidence="2" id="KW-0902">Two-component regulatory system</keyword>
<sequence length="235" mass="25631">MNRILVVEDDDSLRGDLVDYLCLQGFDARGIGTAGEVSDALKQGQLPDVILLDVALPDGDGYCLARDIRARLNCGIIMLTAHGDTESRVRGFESGADIYLVKHTALREIAAAVHSLLRRLPQEAALKDAAKEWVLDAVSWILQSPEGQEIKLTATEKTFVEALIGNAGKPCSREDLARTLSRRQTNFENRHLDAVASRLRRKISSHTNTEAPIKSVYGIGYSFSASGTIGNTKPD</sequence>
<keyword evidence="11" id="KW-1185">Reference proteome</keyword>
<feature type="domain" description="OmpR/PhoB-type" evidence="9">
    <location>
        <begin position="121"/>
        <end position="225"/>
    </location>
</feature>
<dbReference type="Pfam" id="PF00486">
    <property type="entry name" value="Trans_reg_C"/>
    <property type="match status" value="1"/>
</dbReference>
<dbReference type="SMART" id="SM00862">
    <property type="entry name" value="Trans_reg_C"/>
    <property type="match status" value="1"/>
</dbReference>
<gene>
    <name evidence="10" type="ORF">ACFPOD_01710</name>
</gene>
<dbReference type="InterPro" id="IPR039420">
    <property type="entry name" value="WalR-like"/>
</dbReference>
<dbReference type="SUPFAM" id="SSF52172">
    <property type="entry name" value="CheY-like"/>
    <property type="match status" value="1"/>
</dbReference>
<evidence type="ECO:0000256" key="2">
    <source>
        <dbReference type="ARBA" id="ARBA00023012"/>
    </source>
</evidence>
<dbReference type="RefSeq" id="WP_223020332.1">
    <property type="nucleotide sequence ID" value="NZ_CP078143.1"/>
</dbReference>
<protein>
    <submittedName>
        <fullName evidence="10">Response regulator transcription factor</fullName>
    </submittedName>
</protein>
<name>A0ABW0T361_9HYPH</name>
<dbReference type="SUPFAM" id="SSF46894">
    <property type="entry name" value="C-terminal effector domain of the bipartite response regulators"/>
    <property type="match status" value="1"/>
</dbReference>
<feature type="modified residue" description="4-aspartylphosphate" evidence="6">
    <location>
        <position position="53"/>
    </location>
</feature>
<evidence type="ECO:0000256" key="1">
    <source>
        <dbReference type="ARBA" id="ARBA00022553"/>
    </source>
</evidence>
<dbReference type="InterPro" id="IPR011006">
    <property type="entry name" value="CheY-like_superfamily"/>
</dbReference>
<dbReference type="Pfam" id="PF00072">
    <property type="entry name" value="Response_reg"/>
    <property type="match status" value="1"/>
</dbReference>